<gene>
    <name evidence="3" type="ORF">N7472_010587</name>
</gene>
<sequence length="628" mass="69267">MTLTSPVCSRHSHEPGQNERNNHHYESIATSEGNQNREVSPVSRERSREPKQRQQQTEQLETVDNMKNGAVDQSAKKYTDPHNIPSEDPNPTLEYSKWPVPATMFGLILLGIVIGIGHHLCYNYLNGKPVANYSQAWILRIATGAAFLVKVIFAISVGIALSQVKWFTLRRRHFKIGSLDKMFTLESSLLSFFSRDLLAAPLVLIMAALLWSFGIISILTPSTLSVTYTTHTLSRTCKVPIFGVGSPSSLTVWQQAPGGTRTPYGGPAPSMNKIAAKTIVGGSPMDFSSPCGQNCSYSTSFMGPAMSCDTQSFELGRAVLGPGVVHDIEHGDFFYYYASPDDQYKSMLWVLSNQMNSPDGQPQILLCSTSNTTYNVNVTFSAGIPTFRTAIGNLTEAEMVDWGESFNNAYYAYVGIENSTVRQALDMAAIRDSLYDNLAGIISMRLDEQNAFESNTSFILSNLVDMTVNESMSTFRLNRDIKTGIPELMQNITLSVMGTNNPTSTTECTSFQTELVYRYSPLWLLVPYFVGSGLSFLCVSIGFYTLVADGVPVEDNFSQILVTTRNPALDEISGGLCLTSNQGEQLKEQKIRFGELIREDGRGNCGVYHAAFGLEGQTIPIQKGRKYL</sequence>
<keyword evidence="2" id="KW-0812">Transmembrane</keyword>
<dbReference type="PANTHER" id="PTHR35041">
    <property type="entry name" value="MEDIATOR OF RNA POLYMERASE II TRANSCRIPTION SUBUNIT 1"/>
    <property type="match status" value="1"/>
</dbReference>
<feature type="region of interest" description="Disordered" evidence="1">
    <location>
        <begin position="1"/>
        <end position="68"/>
    </location>
</feature>
<evidence type="ECO:0000256" key="1">
    <source>
        <dbReference type="SAM" id="MobiDB-lite"/>
    </source>
</evidence>
<reference evidence="3" key="2">
    <citation type="journal article" date="2023" name="IMA Fungus">
        <title>Comparative genomic study of the Penicillium genus elucidates a diverse pangenome and 15 lateral gene transfer events.</title>
        <authorList>
            <person name="Petersen C."/>
            <person name="Sorensen T."/>
            <person name="Nielsen M.R."/>
            <person name="Sondergaard T.E."/>
            <person name="Sorensen J.L."/>
            <person name="Fitzpatrick D.A."/>
            <person name="Frisvad J.C."/>
            <person name="Nielsen K.L."/>
        </authorList>
    </citation>
    <scope>NUCLEOTIDE SEQUENCE</scope>
    <source>
        <strain evidence="3">IBT 16849</strain>
    </source>
</reference>
<dbReference type="EMBL" id="JAPQKP010000006">
    <property type="protein sequence ID" value="KAJ5185747.1"/>
    <property type="molecule type" value="Genomic_DNA"/>
</dbReference>
<evidence type="ECO:0000256" key="2">
    <source>
        <dbReference type="SAM" id="Phobius"/>
    </source>
</evidence>
<reference evidence="3" key="1">
    <citation type="submission" date="2022-11" db="EMBL/GenBank/DDBJ databases">
        <authorList>
            <person name="Petersen C."/>
        </authorList>
    </citation>
    <scope>NUCLEOTIDE SEQUENCE</scope>
    <source>
        <strain evidence="3">IBT 16849</strain>
    </source>
</reference>
<dbReference type="AlphaFoldDB" id="A0A9W9IX34"/>
<feature type="compositionally biased region" description="Basic and acidic residues" evidence="1">
    <location>
        <begin position="43"/>
        <end position="52"/>
    </location>
</feature>
<keyword evidence="2" id="KW-1133">Transmembrane helix</keyword>
<feature type="transmembrane region" description="Helical" evidence="2">
    <location>
        <begin position="104"/>
        <end position="125"/>
    </location>
</feature>
<keyword evidence="4" id="KW-1185">Reference proteome</keyword>
<evidence type="ECO:0000313" key="4">
    <source>
        <dbReference type="Proteomes" id="UP001150879"/>
    </source>
</evidence>
<comment type="caution">
    <text evidence="3">The sequence shown here is derived from an EMBL/GenBank/DDBJ whole genome shotgun (WGS) entry which is preliminary data.</text>
</comment>
<feature type="compositionally biased region" description="Basic and acidic residues" evidence="1">
    <location>
        <begin position="11"/>
        <end position="26"/>
    </location>
</feature>
<protein>
    <submittedName>
        <fullName evidence="3">Uncharacterized protein</fullName>
    </submittedName>
</protein>
<feature type="transmembrane region" description="Helical" evidence="2">
    <location>
        <begin position="197"/>
        <end position="219"/>
    </location>
</feature>
<organism evidence="3 4">
    <name type="scientific">Penicillium cf. griseofulvum</name>
    <dbReference type="NCBI Taxonomy" id="2972120"/>
    <lineage>
        <taxon>Eukaryota</taxon>
        <taxon>Fungi</taxon>
        <taxon>Dikarya</taxon>
        <taxon>Ascomycota</taxon>
        <taxon>Pezizomycotina</taxon>
        <taxon>Eurotiomycetes</taxon>
        <taxon>Eurotiomycetidae</taxon>
        <taxon>Eurotiales</taxon>
        <taxon>Aspergillaceae</taxon>
        <taxon>Penicillium</taxon>
    </lineage>
</organism>
<name>A0A9W9IX34_9EURO</name>
<dbReference type="Proteomes" id="UP001150879">
    <property type="component" value="Unassembled WGS sequence"/>
</dbReference>
<accession>A0A9W9IX34</accession>
<feature type="transmembrane region" description="Helical" evidence="2">
    <location>
        <begin position="522"/>
        <end position="547"/>
    </location>
</feature>
<dbReference type="PANTHER" id="PTHR35041:SF6">
    <property type="entry name" value="FORMYLMETHIONINE DEFORMYLASE-LIKE PROTEIN-RELATED"/>
    <property type="match status" value="1"/>
</dbReference>
<keyword evidence="2" id="KW-0472">Membrane</keyword>
<feature type="transmembrane region" description="Helical" evidence="2">
    <location>
        <begin position="137"/>
        <end position="162"/>
    </location>
</feature>
<proteinExistence type="predicted"/>
<evidence type="ECO:0000313" key="3">
    <source>
        <dbReference type="EMBL" id="KAJ5185747.1"/>
    </source>
</evidence>
<feature type="compositionally biased region" description="Polar residues" evidence="1">
    <location>
        <begin position="53"/>
        <end position="62"/>
    </location>
</feature>